<keyword evidence="3" id="KW-1185">Reference proteome</keyword>
<dbReference type="Proteomes" id="UP000828251">
    <property type="component" value="Unassembled WGS sequence"/>
</dbReference>
<evidence type="ECO:0000313" key="2">
    <source>
        <dbReference type="EMBL" id="KAH1090921.1"/>
    </source>
</evidence>
<feature type="region of interest" description="Disordered" evidence="1">
    <location>
        <begin position="1"/>
        <end position="23"/>
    </location>
</feature>
<name>A0A9D3VNH2_9ROSI</name>
<reference evidence="2 3" key="1">
    <citation type="journal article" date="2021" name="Plant Biotechnol. J.">
        <title>Multi-omics assisted identification of the key and species-specific regulatory components of drought-tolerant mechanisms in Gossypium stocksii.</title>
        <authorList>
            <person name="Yu D."/>
            <person name="Ke L."/>
            <person name="Zhang D."/>
            <person name="Wu Y."/>
            <person name="Sun Y."/>
            <person name="Mei J."/>
            <person name="Sun J."/>
            <person name="Sun Y."/>
        </authorList>
    </citation>
    <scope>NUCLEOTIDE SEQUENCE [LARGE SCALE GENOMIC DNA]</scope>
    <source>
        <strain evidence="3">cv. E1</strain>
        <tissue evidence="2">Leaf</tissue>
    </source>
</reference>
<accession>A0A9D3VNH2</accession>
<gene>
    <name evidence="2" type="ORF">J1N35_018178</name>
</gene>
<feature type="compositionally biased region" description="Acidic residues" evidence="1">
    <location>
        <begin position="62"/>
        <end position="74"/>
    </location>
</feature>
<feature type="compositionally biased region" description="Basic and acidic residues" evidence="1">
    <location>
        <begin position="11"/>
        <end position="23"/>
    </location>
</feature>
<sequence length="81" mass="9492">MLKCIRHQKHRADEAERESTYVEEDGPHKYDDIRVANLLEQNGLLALARLPDMFERFPPSGEEGDDHDDEDNDDERPLLHH</sequence>
<protein>
    <submittedName>
        <fullName evidence="2">Uncharacterized protein</fullName>
    </submittedName>
</protein>
<feature type="region of interest" description="Disordered" evidence="1">
    <location>
        <begin position="54"/>
        <end position="81"/>
    </location>
</feature>
<evidence type="ECO:0000256" key="1">
    <source>
        <dbReference type="SAM" id="MobiDB-lite"/>
    </source>
</evidence>
<organism evidence="2 3">
    <name type="scientific">Gossypium stocksii</name>
    <dbReference type="NCBI Taxonomy" id="47602"/>
    <lineage>
        <taxon>Eukaryota</taxon>
        <taxon>Viridiplantae</taxon>
        <taxon>Streptophyta</taxon>
        <taxon>Embryophyta</taxon>
        <taxon>Tracheophyta</taxon>
        <taxon>Spermatophyta</taxon>
        <taxon>Magnoliopsida</taxon>
        <taxon>eudicotyledons</taxon>
        <taxon>Gunneridae</taxon>
        <taxon>Pentapetalae</taxon>
        <taxon>rosids</taxon>
        <taxon>malvids</taxon>
        <taxon>Malvales</taxon>
        <taxon>Malvaceae</taxon>
        <taxon>Malvoideae</taxon>
        <taxon>Gossypium</taxon>
    </lineage>
</organism>
<proteinExistence type="predicted"/>
<feature type="compositionally biased region" description="Basic residues" evidence="1">
    <location>
        <begin position="1"/>
        <end position="10"/>
    </location>
</feature>
<evidence type="ECO:0000313" key="3">
    <source>
        <dbReference type="Proteomes" id="UP000828251"/>
    </source>
</evidence>
<comment type="caution">
    <text evidence="2">The sequence shown here is derived from an EMBL/GenBank/DDBJ whole genome shotgun (WGS) entry which is preliminary data.</text>
</comment>
<dbReference type="AlphaFoldDB" id="A0A9D3VNH2"/>
<dbReference type="EMBL" id="JAIQCV010000006">
    <property type="protein sequence ID" value="KAH1090921.1"/>
    <property type="molecule type" value="Genomic_DNA"/>
</dbReference>